<dbReference type="SUPFAM" id="SSF53335">
    <property type="entry name" value="S-adenosyl-L-methionine-dependent methyltransferases"/>
    <property type="match status" value="1"/>
</dbReference>
<keyword evidence="3" id="KW-0808">Transferase</keyword>
<dbReference type="InterPro" id="IPR011610">
    <property type="entry name" value="SAM_mthyl_Trfase_ML2640-like"/>
</dbReference>
<keyword evidence="4" id="KW-0949">S-adenosyl-L-methionine</keyword>
<protein>
    <recommendedName>
        <fullName evidence="4">S-adenosyl-L-methionine-dependent methyltransferase</fullName>
        <ecNumber evidence="4">2.1.1.-</ecNumber>
    </recommendedName>
</protein>
<comment type="function">
    <text evidence="4">Exhibits S-adenosyl-L-methionine-dependent methyltransferase activity.</text>
</comment>
<evidence type="ECO:0000256" key="3">
    <source>
        <dbReference type="ARBA" id="ARBA00022679"/>
    </source>
</evidence>
<dbReference type="PANTHER" id="PTHR43619">
    <property type="entry name" value="S-ADENOSYL-L-METHIONINE-DEPENDENT METHYLTRANSFERASE YKTD-RELATED"/>
    <property type="match status" value="1"/>
</dbReference>
<dbReference type="RefSeq" id="WP_188660992.1">
    <property type="nucleotide sequence ID" value="NZ_BMHV01000003.1"/>
</dbReference>
<comment type="similarity">
    <text evidence="1 4">Belongs to the UPF0677 family.</text>
</comment>
<dbReference type="GO" id="GO:0008168">
    <property type="term" value="F:methyltransferase activity"/>
    <property type="evidence" value="ECO:0007669"/>
    <property type="project" value="UniProtKB-UniRule"/>
</dbReference>
<dbReference type="EMBL" id="BMHV01000003">
    <property type="protein sequence ID" value="GGF54269.1"/>
    <property type="molecule type" value="Genomic_DNA"/>
</dbReference>
<dbReference type="Pfam" id="PF04072">
    <property type="entry name" value="LCM"/>
    <property type="match status" value="1"/>
</dbReference>
<dbReference type="InterPro" id="IPR007213">
    <property type="entry name" value="Ppm1/Ppm2/Tcmp"/>
</dbReference>
<comment type="caution">
    <text evidence="5">The sequence shown here is derived from an EMBL/GenBank/DDBJ whole genome shotgun (WGS) entry which is preliminary data.</text>
</comment>
<dbReference type="GO" id="GO:0032259">
    <property type="term" value="P:methylation"/>
    <property type="evidence" value="ECO:0007669"/>
    <property type="project" value="UniProtKB-KW"/>
</dbReference>
<dbReference type="EC" id="2.1.1.-" evidence="4"/>
<dbReference type="Gene3D" id="3.40.50.150">
    <property type="entry name" value="Vaccinia Virus protein VP39"/>
    <property type="match status" value="1"/>
</dbReference>
<evidence type="ECO:0000256" key="4">
    <source>
        <dbReference type="RuleBase" id="RU362030"/>
    </source>
</evidence>
<keyword evidence="2 4" id="KW-0489">Methyltransferase</keyword>
<evidence type="ECO:0000313" key="5">
    <source>
        <dbReference type="EMBL" id="GGF54269.1"/>
    </source>
</evidence>
<dbReference type="Proteomes" id="UP000632498">
    <property type="component" value="Unassembled WGS sequence"/>
</dbReference>
<accession>A0A917F8Y2</accession>
<gene>
    <name evidence="5" type="ORF">GCM10011332_04590</name>
</gene>
<dbReference type="PANTHER" id="PTHR43619:SF2">
    <property type="entry name" value="S-ADENOSYL-L-METHIONINE-DEPENDENT METHYLTRANSFERASES SUPERFAMILY PROTEIN"/>
    <property type="match status" value="1"/>
</dbReference>
<dbReference type="NCBIfam" id="TIGR00027">
    <property type="entry name" value="mthyl_TIGR00027"/>
    <property type="match status" value="1"/>
</dbReference>
<dbReference type="InterPro" id="IPR029063">
    <property type="entry name" value="SAM-dependent_MTases_sf"/>
</dbReference>
<name>A0A917F8Y2_9PROT</name>
<dbReference type="AlphaFoldDB" id="A0A917F8Y2"/>
<keyword evidence="6" id="KW-1185">Reference proteome</keyword>
<reference evidence="5" key="2">
    <citation type="submission" date="2020-09" db="EMBL/GenBank/DDBJ databases">
        <authorList>
            <person name="Sun Q."/>
            <person name="Zhou Y."/>
        </authorList>
    </citation>
    <scope>NUCLEOTIDE SEQUENCE</scope>
    <source>
        <strain evidence="5">CGMCC 1.15254</strain>
    </source>
</reference>
<organism evidence="5 6">
    <name type="scientific">Terasakiella brassicae</name>
    <dbReference type="NCBI Taxonomy" id="1634917"/>
    <lineage>
        <taxon>Bacteria</taxon>
        <taxon>Pseudomonadati</taxon>
        <taxon>Pseudomonadota</taxon>
        <taxon>Alphaproteobacteria</taxon>
        <taxon>Rhodospirillales</taxon>
        <taxon>Terasakiellaceae</taxon>
        <taxon>Terasakiella</taxon>
    </lineage>
</organism>
<evidence type="ECO:0000313" key="6">
    <source>
        <dbReference type="Proteomes" id="UP000632498"/>
    </source>
</evidence>
<sequence>MKENKASITAYTVLQGIMYIARRTPHHYLISPEAIELGEKILSHSPEGQKRLAQINKPGFTLGVKLREYLLLPGITLHYALRKLSIETHTRKALEDGVKQVVCLGAGFDSLALRLAKENPDVSFIEIDHPDTQQFKAQALKEAEQSNLHYLSIDFTHQNLEDRLAAFNAFQTDIPTLYICEGVTMYLSDDEITHMFNAIRTLSGSGTRFLFTALEPQDSADNNTRKLLQIYLNIIGEPIKWDMEKGNIKPFLEKQKCDLLALDGTDQFKSQFLKPDDHPALHYGEYLVSALFH</sequence>
<evidence type="ECO:0000256" key="2">
    <source>
        <dbReference type="ARBA" id="ARBA00022603"/>
    </source>
</evidence>
<reference evidence="5" key="1">
    <citation type="journal article" date="2014" name="Int. J. Syst. Evol. Microbiol.">
        <title>Complete genome sequence of Corynebacterium casei LMG S-19264T (=DSM 44701T), isolated from a smear-ripened cheese.</title>
        <authorList>
            <consortium name="US DOE Joint Genome Institute (JGI-PGF)"/>
            <person name="Walter F."/>
            <person name="Albersmeier A."/>
            <person name="Kalinowski J."/>
            <person name="Ruckert C."/>
        </authorList>
    </citation>
    <scope>NUCLEOTIDE SEQUENCE</scope>
    <source>
        <strain evidence="5">CGMCC 1.15254</strain>
    </source>
</reference>
<proteinExistence type="inferred from homology"/>
<evidence type="ECO:0000256" key="1">
    <source>
        <dbReference type="ARBA" id="ARBA00008138"/>
    </source>
</evidence>